<organism evidence="1 2">
    <name type="scientific">Agaribacter flavus</name>
    <dbReference type="NCBI Taxonomy" id="1902781"/>
    <lineage>
        <taxon>Bacteria</taxon>
        <taxon>Pseudomonadati</taxon>
        <taxon>Pseudomonadota</taxon>
        <taxon>Gammaproteobacteria</taxon>
        <taxon>Alteromonadales</taxon>
        <taxon>Alteromonadaceae</taxon>
        <taxon>Agaribacter</taxon>
    </lineage>
</organism>
<keyword evidence="2" id="KW-1185">Reference proteome</keyword>
<evidence type="ECO:0000313" key="2">
    <source>
        <dbReference type="Proteomes" id="UP001595478"/>
    </source>
</evidence>
<accession>A0ABV7FTD2</accession>
<dbReference type="EMBL" id="JBHRSW010000029">
    <property type="protein sequence ID" value="MFC3122619.1"/>
    <property type="molecule type" value="Genomic_DNA"/>
</dbReference>
<dbReference type="Pfam" id="PF09523">
    <property type="entry name" value="DUF2390"/>
    <property type="match status" value="1"/>
</dbReference>
<protein>
    <submittedName>
        <fullName evidence="1">TIGR02444 family protein</fullName>
    </submittedName>
</protein>
<dbReference type="NCBIfam" id="TIGR02444">
    <property type="entry name" value="TIGR02444 family protein"/>
    <property type="match status" value="1"/>
</dbReference>
<dbReference type="InterPro" id="IPR012659">
    <property type="entry name" value="CHP02444"/>
</dbReference>
<sequence length="170" mass="19258">MSLSRMLTAKAFWQYACEKYAQPEVKKACLFLQDSYQAQVNIVLLAMYMGSENSPLSGQHLLVLHKHVRHANETIVAHREARRSLKEQDDKKYQLALQQELRMEQALQKELIAGLKILPCSNASSYAQNNLLSSALNEYVEGLMAVYAGLQKHNQGDKRLQAALNILENV</sequence>
<gene>
    <name evidence="1" type="ORF">ACFOHL_13420</name>
</gene>
<reference evidence="2" key="1">
    <citation type="journal article" date="2019" name="Int. J. Syst. Evol. Microbiol.">
        <title>The Global Catalogue of Microorganisms (GCM) 10K type strain sequencing project: providing services to taxonomists for standard genome sequencing and annotation.</title>
        <authorList>
            <consortium name="The Broad Institute Genomics Platform"/>
            <consortium name="The Broad Institute Genome Sequencing Center for Infectious Disease"/>
            <person name="Wu L."/>
            <person name="Ma J."/>
        </authorList>
    </citation>
    <scope>NUCLEOTIDE SEQUENCE [LARGE SCALE GENOMIC DNA]</scope>
    <source>
        <strain evidence="2">KCTC 52473</strain>
    </source>
</reference>
<name>A0ABV7FTD2_9ALTE</name>
<comment type="caution">
    <text evidence="1">The sequence shown here is derived from an EMBL/GenBank/DDBJ whole genome shotgun (WGS) entry which is preliminary data.</text>
</comment>
<evidence type="ECO:0000313" key="1">
    <source>
        <dbReference type="EMBL" id="MFC3122619.1"/>
    </source>
</evidence>
<proteinExistence type="predicted"/>
<dbReference type="Proteomes" id="UP001595478">
    <property type="component" value="Unassembled WGS sequence"/>
</dbReference>